<dbReference type="VEuPathDB" id="ToxoDB:CSUI_000552"/>
<accession>A0A2C6LFR3</accession>
<organism evidence="1 2">
    <name type="scientific">Cystoisospora suis</name>
    <dbReference type="NCBI Taxonomy" id="483139"/>
    <lineage>
        <taxon>Eukaryota</taxon>
        <taxon>Sar</taxon>
        <taxon>Alveolata</taxon>
        <taxon>Apicomplexa</taxon>
        <taxon>Conoidasida</taxon>
        <taxon>Coccidia</taxon>
        <taxon>Eucoccidiorida</taxon>
        <taxon>Eimeriorina</taxon>
        <taxon>Sarcocystidae</taxon>
        <taxon>Cystoisospora</taxon>
    </lineage>
</organism>
<dbReference type="EMBL" id="MIGC01000210">
    <property type="protein sequence ID" value="PHJ25595.1"/>
    <property type="molecule type" value="Genomic_DNA"/>
</dbReference>
<dbReference type="RefSeq" id="XP_067927241.1">
    <property type="nucleotide sequence ID" value="XM_068060786.1"/>
</dbReference>
<sequence>MPNRASCEAKLSLSEGRAAGSNVNCKLCRREPAGSEVRGRCPRACGTEAQQGIPVVLKEFLFGSVTALLCRTVAFFVGRRLEGSRFESNQTEPNRRPLIASTDLYSACPCFPSSGGSRPVRKRKAGRRRRGLAVITDYIVAEISRS</sequence>
<dbReference type="GeneID" id="94423997"/>
<name>A0A2C6LFR3_9APIC</name>
<dbReference type="AlphaFoldDB" id="A0A2C6LFR3"/>
<protein>
    <submittedName>
        <fullName evidence="1">Uncharacterized protein</fullName>
    </submittedName>
</protein>
<reference evidence="1 2" key="1">
    <citation type="journal article" date="2017" name="Int. J. Parasitol.">
        <title>The genome of the protozoan parasite Cystoisospora suis and a reverse vaccinology approach to identify vaccine candidates.</title>
        <authorList>
            <person name="Palmieri N."/>
            <person name="Shrestha A."/>
            <person name="Ruttkowski B."/>
            <person name="Beck T."/>
            <person name="Vogl C."/>
            <person name="Tomley F."/>
            <person name="Blake D.P."/>
            <person name="Joachim A."/>
        </authorList>
    </citation>
    <scope>NUCLEOTIDE SEQUENCE [LARGE SCALE GENOMIC DNA]</scope>
    <source>
        <strain evidence="1 2">Wien I</strain>
    </source>
</reference>
<evidence type="ECO:0000313" key="1">
    <source>
        <dbReference type="EMBL" id="PHJ25595.1"/>
    </source>
</evidence>
<dbReference type="Proteomes" id="UP000221165">
    <property type="component" value="Unassembled WGS sequence"/>
</dbReference>
<evidence type="ECO:0000313" key="2">
    <source>
        <dbReference type="Proteomes" id="UP000221165"/>
    </source>
</evidence>
<gene>
    <name evidence="1" type="ORF">CSUI_000552</name>
</gene>
<keyword evidence="2" id="KW-1185">Reference proteome</keyword>
<comment type="caution">
    <text evidence="1">The sequence shown here is derived from an EMBL/GenBank/DDBJ whole genome shotgun (WGS) entry which is preliminary data.</text>
</comment>
<proteinExistence type="predicted"/>